<reference evidence="1" key="1">
    <citation type="journal article" date="2012" name="Nature">
        <title>The oyster genome reveals stress adaptation and complexity of shell formation.</title>
        <authorList>
            <person name="Zhang G."/>
            <person name="Fang X."/>
            <person name="Guo X."/>
            <person name="Li L."/>
            <person name="Luo R."/>
            <person name="Xu F."/>
            <person name="Yang P."/>
            <person name="Zhang L."/>
            <person name="Wang X."/>
            <person name="Qi H."/>
            <person name="Xiong Z."/>
            <person name="Que H."/>
            <person name="Xie Y."/>
            <person name="Holland P.W."/>
            <person name="Paps J."/>
            <person name="Zhu Y."/>
            <person name="Wu F."/>
            <person name="Chen Y."/>
            <person name="Wang J."/>
            <person name="Peng C."/>
            <person name="Meng J."/>
            <person name="Yang L."/>
            <person name="Liu J."/>
            <person name="Wen B."/>
            <person name="Zhang N."/>
            <person name="Huang Z."/>
            <person name="Zhu Q."/>
            <person name="Feng Y."/>
            <person name="Mount A."/>
            <person name="Hedgecock D."/>
            <person name="Xu Z."/>
            <person name="Liu Y."/>
            <person name="Domazet-Loso T."/>
            <person name="Du Y."/>
            <person name="Sun X."/>
            <person name="Zhang S."/>
            <person name="Liu B."/>
            <person name="Cheng P."/>
            <person name="Jiang X."/>
            <person name="Li J."/>
            <person name="Fan D."/>
            <person name="Wang W."/>
            <person name="Fu W."/>
            <person name="Wang T."/>
            <person name="Wang B."/>
            <person name="Zhang J."/>
            <person name="Peng Z."/>
            <person name="Li Y."/>
            <person name="Li N."/>
            <person name="Wang J."/>
            <person name="Chen M."/>
            <person name="He Y."/>
            <person name="Tan F."/>
            <person name="Song X."/>
            <person name="Zheng Q."/>
            <person name="Huang R."/>
            <person name="Yang H."/>
            <person name="Du X."/>
            <person name="Chen L."/>
            <person name="Yang M."/>
            <person name="Gaffney P.M."/>
            <person name="Wang S."/>
            <person name="Luo L."/>
            <person name="She Z."/>
            <person name="Ming Y."/>
            <person name="Huang W."/>
            <person name="Zhang S."/>
            <person name="Huang B."/>
            <person name="Zhang Y."/>
            <person name="Qu T."/>
            <person name="Ni P."/>
            <person name="Miao G."/>
            <person name="Wang J."/>
            <person name="Wang Q."/>
            <person name="Steinberg C.E."/>
            <person name="Wang H."/>
            <person name="Li N."/>
            <person name="Qian L."/>
            <person name="Zhang G."/>
            <person name="Li Y."/>
            <person name="Yang H."/>
            <person name="Liu X."/>
            <person name="Wang J."/>
            <person name="Yin Y."/>
            <person name="Wang J."/>
        </authorList>
    </citation>
    <scope>NUCLEOTIDE SEQUENCE [LARGE SCALE GENOMIC DNA]</scope>
    <source>
        <strain evidence="1">05x7-T-G4-1.051#20</strain>
    </source>
</reference>
<proteinExistence type="predicted"/>
<dbReference type="SUPFAM" id="SSF101898">
    <property type="entry name" value="NHL repeat"/>
    <property type="match status" value="1"/>
</dbReference>
<evidence type="ECO:0000313" key="1">
    <source>
        <dbReference type="EMBL" id="EKC18613.1"/>
    </source>
</evidence>
<protein>
    <submittedName>
        <fullName evidence="1">Tripartite motif-containing protein 3</fullName>
    </submittedName>
</protein>
<dbReference type="EMBL" id="JH817033">
    <property type="protein sequence ID" value="EKC18613.1"/>
    <property type="molecule type" value="Genomic_DNA"/>
</dbReference>
<dbReference type="AlphaFoldDB" id="K1PB26"/>
<gene>
    <name evidence="1" type="ORF">CGI_10011705</name>
</gene>
<dbReference type="Gene3D" id="2.120.10.30">
    <property type="entry name" value="TolB, C-terminal domain"/>
    <property type="match status" value="1"/>
</dbReference>
<dbReference type="InParanoid" id="K1PB26"/>
<dbReference type="InterPro" id="IPR011042">
    <property type="entry name" value="6-blade_b-propeller_TolB-like"/>
</dbReference>
<sequence>MNLDICVADGHNNAIIVVNCAGKLRFRYTGIFNPIGIATDSQGRILAVEAPENRIHILDQDGQFLRYIDNCGLLTPWGLSVDNDDKLIVLRRDSGNVKKIQYCQ</sequence>
<dbReference type="HOGENOM" id="CLU_007742_4_1_1"/>
<accession>K1PB26</accession>
<organism evidence="1">
    <name type="scientific">Magallana gigas</name>
    <name type="common">Pacific oyster</name>
    <name type="synonym">Crassostrea gigas</name>
    <dbReference type="NCBI Taxonomy" id="29159"/>
    <lineage>
        <taxon>Eukaryota</taxon>
        <taxon>Metazoa</taxon>
        <taxon>Spiralia</taxon>
        <taxon>Lophotrochozoa</taxon>
        <taxon>Mollusca</taxon>
        <taxon>Bivalvia</taxon>
        <taxon>Autobranchia</taxon>
        <taxon>Pteriomorphia</taxon>
        <taxon>Ostreida</taxon>
        <taxon>Ostreoidea</taxon>
        <taxon>Ostreidae</taxon>
        <taxon>Magallana</taxon>
    </lineage>
</organism>
<name>K1PB26_MAGGI</name>